<evidence type="ECO:0000313" key="4">
    <source>
        <dbReference type="Proteomes" id="UP001497516"/>
    </source>
</evidence>
<feature type="region of interest" description="Disordered" evidence="1">
    <location>
        <begin position="89"/>
        <end position="108"/>
    </location>
</feature>
<keyword evidence="2" id="KW-0472">Membrane</keyword>
<keyword evidence="2" id="KW-1133">Transmembrane helix</keyword>
<evidence type="ECO:0000256" key="2">
    <source>
        <dbReference type="SAM" id="Phobius"/>
    </source>
</evidence>
<protein>
    <submittedName>
        <fullName evidence="3">Uncharacterized protein</fullName>
    </submittedName>
</protein>
<evidence type="ECO:0000313" key="3">
    <source>
        <dbReference type="EMBL" id="CAL1373193.1"/>
    </source>
</evidence>
<organism evidence="3 4">
    <name type="scientific">Linum trigynum</name>
    <dbReference type="NCBI Taxonomy" id="586398"/>
    <lineage>
        <taxon>Eukaryota</taxon>
        <taxon>Viridiplantae</taxon>
        <taxon>Streptophyta</taxon>
        <taxon>Embryophyta</taxon>
        <taxon>Tracheophyta</taxon>
        <taxon>Spermatophyta</taxon>
        <taxon>Magnoliopsida</taxon>
        <taxon>eudicotyledons</taxon>
        <taxon>Gunneridae</taxon>
        <taxon>Pentapetalae</taxon>
        <taxon>rosids</taxon>
        <taxon>fabids</taxon>
        <taxon>Malpighiales</taxon>
        <taxon>Linaceae</taxon>
        <taxon>Linum</taxon>
    </lineage>
</organism>
<evidence type="ECO:0000256" key="1">
    <source>
        <dbReference type="SAM" id="MobiDB-lite"/>
    </source>
</evidence>
<keyword evidence="4" id="KW-1185">Reference proteome</keyword>
<accession>A0AAV2DH04</accession>
<sequence>MRIHGVDAKAYFYFALNSGSLISNTWTIGFIASAVLDRTPSFSTLPARRYIKPCGNPLPRVASFRKRKVVPPENPHDLYELQGADSAIKGSRAQDPSHQSDIVINSIL</sequence>
<name>A0AAV2DH04_9ROSI</name>
<dbReference type="EMBL" id="OZ034816">
    <property type="protein sequence ID" value="CAL1373193.1"/>
    <property type="molecule type" value="Genomic_DNA"/>
</dbReference>
<gene>
    <name evidence="3" type="ORF">LTRI10_LOCUS15139</name>
</gene>
<feature type="compositionally biased region" description="Polar residues" evidence="1">
    <location>
        <begin position="94"/>
        <end position="108"/>
    </location>
</feature>
<dbReference type="Proteomes" id="UP001497516">
    <property type="component" value="Chromosome 3"/>
</dbReference>
<dbReference type="AlphaFoldDB" id="A0AAV2DH04"/>
<keyword evidence="2" id="KW-0812">Transmembrane</keyword>
<reference evidence="3 4" key="1">
    <citation type="submission" date="2024-04" db="EMBL/GenBank/DDBJ databases">
        <authorList>
            <person name="Fracassetti M."/>
        </authorList>
    </citation>
    <scope>NUCLEOTIDE SEQUENCE [LARGE SCALE GENOMIC DNA]</scope>
</reference>
<proteinExistence type="predicted"/>
<feature type="transmembrane region" description="Helical" evidence="2">
    <location>
        <begin position="12"/>
        <end position="36"/>
    </location>
</feature>